<evidence type="ECO:0000313" key="5">
    <source>
        <dbReference type="Proteomes" id="UP001222800"/>
    </source>
</evidence>
<evidence type="ECO:0000259" key="3">
    <source>
        <dbReference type="PROSITE" id="PS51186"/>
    </source>
</evidence>
<dbReference type="Proteomes" id="UP001222800">
    <property type="component" value="Chromosome"/>
</dbReference>
<gene>
    <name evidence="4" type="ORF">P4S50_07080</name>
</gene>
<evidence type="ECO:0000313" key="4">
    <source>
        <dbReference type="EMBL" id="WFD11833.1"/>
    </source>
</evidence>
<keyword evidence="1" id="KW-0808">Transferase</keyword>
<dbReference type="InterPro" id="IPR000182">
    <property type="entry name" value="GNAT_dom"/>
</dbReference>
<reference evidence="4 5" key="1">
    <citation type="submission" date="2023-03" db="EMBL/GenBank/DDBJ databases">
        <title>Complete genome sequence of Tepidibacter sp. SWIR-1, isolated from a deep-sea hydrothermal vent.</title>
        <authorList>
            <person name="Li X."/>
        </authorList>
    </citation>
    <scope>NUCLEOTIDE SEQUENCE [LARGE SCALE GENOMIC DNA]</scope>
    <source>
        <strain evidence="4 5">SWIR-1</strain>
    </source>
</reference>
<dbReference type="PANTHER" id="PTHR43420">
    <property type="entry name" value="ACETYLTRANSFERASE"/>
    <property type="match status" value="1"/>
</dbReference>
<organism evidence="4 5">
    <name type="scientific">Tepidibacter hydrothermalis</name>
    <dbReference type="NCBI Taxonomy" id="3036126"/>
    <lineage>
        <taxon>Bacteria</taxon>
        <taxon>Bacillati</taxon>
        <taxon>Bacillota</taxon>
        <taxon>Clostridia</taxon>
        <taxon>Peptostreptococcales</taxon>
        <taxon>Peptostreptococcaceae</taxon>
        <taxon>Tepidibacter</taxon>
    </lineage>
</organism>
<feature type="domain" description="N-acetyltransferase" evidence="3">
    <location>
        <begin position="10"/>
        <end position="157"/>
    </location>
</feature>
<dbReference type="PROSITE" id="PS51186">
    <property type="entry name" value="GNAT"/>
    <property type="match status" value="2"/>
</dbReference>
<name>A0ABY8EKW9_9FIRM</name>
<dbReference type="PANTHER" id="PTHR43420:SF12">
    <property type="entry name" value="N-ACETYLTRANSFERASE DOMAIN-CONTAINING PROTEIN"/>
    <property type="match status" value="1"/>
</dbReference>
<dbReference type="Gene3D" id="3.40.630.30">
    <property type="match status" value="2"/>
</dbReference>
<proteinExistence type="predicted"/>
<dbReference type="InterPro" id="IPR016181">
    <property type="entry name" value="Acyl_CoA_acyltransferase"/>
</dbReference>
<accession>A0ABY8EKW9</accession>
<feature type="domain" description="N-acetyltransferase" evidence="3">
    <location>
        <begin position="169"/>
        <end position="326"/>
    </location>
</feature>
<keyword evidence="5" id="KW-1185">Reference proteome</keyword>
<dbReference type="SUPFAM" id="SSF55729">
    <property type="entry name" value="Acyl-CoA N-acyltransferases (Nat)"/>
    <property type="match status" value="1"/>
</dbReference>
<evidence type="ECO:0000256" key="2">
    <source>
        <dbReference type="ARBA" id="ARBA00023315"/>
    </source>
</evidence>
<sequence>MKTIQNPCIKLKETINHEDYELINKLQEECIKEDQIALKLELDYKLGITSESSKICSIQKINEFMYFDGQQIIGYIGICRFGGDRSPIEVNGMVHPEYRRQGVFKILSELVIGEWKRRNSDSMLLLSDRKSNSGQQFIKETGAQYKHSEYEMYLKEDNVKSLKRQLCGITFRKATNEDALEINRQNKIYFNDEFQDCQDTQNDNNLESTLEKSKTIISNEDMILPQEEEKKGMTIYIAEKDQKIIGKVHLQLTCEIGGIYGLGVLPEYRRKGFGREILMMAIQKLKELKVSGVMLQVAAENSNALNLYKSCGFIETSTMDYYEIKQ</sequence>
<dbReference type="InterPro" id="IPR050680">
    <property type="entry name" value="YpeA/RimI_acetyltransf"/>
</dbReference>
<evidence type="ECO:0000256" key="1">
    <source>
        <dbReference type="ARBA" id="ARBA00022679"/>
    </source>
</evidence>
<dbReference type="EMBL" id="CP120733">
    <property type="protein sequence ID" value="WFD11833.1"/>
    <property type="molecule type" value="Genomic_DNA"/>
</dbReference>
<keyword evidence="2" id="KW-0012">Acyltransferase</keyword>
<dbReference type="RefSeq" id="WP_277734023.1">
    <property type="nucleotide sequence ID" value="NZ_CP120733.1"/>
</dbReference>
<protein>
    <submittedName>
        <fullName evidence="4">GNAT family N-acetyltransferase</fullName>
    </submittedName>
</protein>
<dbReference type="Pfam" id="PF00583">
    <property type="entry name" value="Acetyltransf_1"/>
    <property type="match status" value="1"/>
</dbReference>
<dbReference type="CDD" id="cd04301">
    <property type="entry name" value="NAT_SF"/>
    <property type="match status" value="2"/>
</dbReference>